<keyword evidence="3 6" id="KW-0479">Metal-binding</keyword>
<dbReference type="PIRSF" id="PIRSF004846">
    <property type="entry name" value="ModA"/>
    <property type="match status" value="1"/>
</dbReference>
<accession>A0A4Z0M6I8</accession>
<evidence type="ECO:0000256" key="1">
    <source>
        <dbReference type="ARBA" id="ARBA00009175"/>
    </source>
</evidence>
<evidence type="ECO:0000256" key="7">
    <source>
        <dbReference type="SAM" id="SignalP"/>
    </source>
</evidence>
<dbReference type="PANTHER" id="PTHR30632:SF14">
    <property type="entry name" value="TUNGSTATE_MOLYBDATE_CHROMATE-BINDING PROTEIN MODA"/>
    <property type="match status" value="1"/>
</dbReference>
<dbReference type="PANTHER" id="PTHR30632">
    <property type="entry name" value="MOLYBDATE-BINDING PERIPLASMIC PROTEIN"/>
    <property type="match status" value="1"/>
</dbReference>
<dbReference type="InterPro" id="IPR005950">
    <property type="entry name" value="ModA"/>
</dbReference>
<reference evidence="8 9" key="1">
    <citation type="submission" date="2019-04" db="EMBL/GenBank/DDBJ databases">
        <title>Taxonomy of novel Haliea sp. from mangrove soil of West Coast of India.</title>
        <authorList>
            <person name="Verma A."/>
            <person name="Kumar P."/>
            <person name="Krishnamurthi S."/>
        </authorList>
    </citation>
    <scope>NUCLEOTIDE SEQUENCE [LARGE SCALE GENOMIC DNA]</scope>
    <source>
        <strain evidence="8 9">SAOS-164</strain>
    </source>
</reference>
<dbReference type="RefSeq" id="WP_135441255.1">
    <property type="nucleotide sequence ID" value="NZ_SRLE01000004.1"/>
</dbReference>
<dbReference type="InterPro" id="IPR050682">
    <property type="entry name" value="ModA/WtpA"/>
</dbReference>
<evidence type="ECO:0000256" key="4">
    <source>
        <dbReference type="ARBA" id="ARBA00022729"/>
    </source>
</evidence>
<dbReference type="Gene3D" id="3.40.190.10">
    <property type="entry name" value="Periplasmic binding protein-like II"/>
    <property type="match status" value="2"/>
</dbReference>
<comment type="caution">
    <text evidence="8">The sequence shown here is derived from an EMBL/GenBank/DDBJ whole genome shotgun (WGS) entry which is preliminary data.</text>
</comment>
<feature type="signal peptide" evidence="7">
    <location>
        <begin position="1"/>
        <end position="19"/>
    </location>
</feature>
<evidence type="ECO:0000313" key="9">
    <source>
        <dbReference type="Proteomes" id="UP000298050"/>
    </source>
</evidence>
<dbReference type="CDD" id="cd13539">
    <property type="entry name" value="PBP2_AvModA"/>
    <property type="match status" value="1"/>
</dbReference>
<dbReference type="Proteomes" id="UP000298050">
    <property type="component" value="Unassembled WGS sequence"/>
</dbReference>
<dbReference type="GO" id="GO:0030973">
    <property type="term" value="F:molybdate ion binding"/>
    <property type="evidence" value="ECO:0007669"/>
    <property type="project" value="InterPro"/>
</dbReference>
<name>A0A4Z0M6I8_9GAMM</name>
<keyword evidence="2 6" id="KW-0500">Molybdenum</keyword>
<sequence>MRHPLAGLLAIFLACVSWSAGVAAGQVRAAVAANFTAPMREIAAAFEQQSGHRVVLSFGSSGKLFAQVVNGAPYDVFLSADTAKPDALLEAGLAVDGSRFTYAIGTLALWSPGAADPRARLRSGDYRRLAIANPRVAPYGAAALQVLVAEQVAAAAKPKLVSGENIAQTYQFVASGNADLGFVALSQVIDQGAAPADAWVVPAELHDPIAQDAVLLQRGADNAAARALLAFLDGKAAHEIVQRYGYGIRAH</sequence>
<feature type="binding site" evidence="6">
    <location>
        <position position="166"/>
    </location>
    <ligand>
        <name>molybdate</name>
        <dbReference type="ChEBI" id="CHEBI:36264"/>
    </ligand>
</feature>
<feature type="binding site" evidence="6">
    <location>
        <position position="61"/>
    </location>
    <ligand>
        <name>molybdate</name>
        <dbReference type="ChEBI" id="CHEBI:36264"/>
    </ligand>
</feature>
<dbReference type="GO" id="GO:0046872">
    <property type="term" value="F:metal ion binding"/>
    <property type="evidence" value="ECO:0007669"/>
    <property type="project" value="UniProtKB-KW"/>
</dbReference>
<dbReference type="AlphaFoldDB" id="A0A4Z0M6I8"/>
<evidence type="ECO:0000256" key="2">
    <source>
        <dbReference type="ARBA" id="ARBA00022505"/>
    </source>
</evidence>
<dbReference type="Pfam" id="PF13531">
    <property type="entry name" value="SBP_bac_11"/>
    <property type="match status" value="1"/>
</dbReference>
<comment type="similarity">
    <text evidence="1">Belongs to the bacterial solute-binding protein ModA family.</text>
</comment>
<keyword evidence="9" id="KW-1185">Reference proteome</keyword>
<keyword evidence="4 7" id="KW-0732">Signal</keyword>
<proteinExistence type="inferred from homology"/>
<dbReference type="GO" id="GO:0015689">
    <property type="term" value="P:molybdate ion transport"/>
    <property type="evidence" value="ECO:0007669"/>
    <property type="project" value="InterPro"/>
</dbReference>
<organism evidence="8 9">
    <name type="scientific">Mangrovimicrobium sediminis</name>
    <dbReference type="NCBI Taxonomy" id="2562682"/>
    <lineage>
        <taxon>Bacteria</taxon>
        <taxon>Pseudomonadati</taxon>
        <taxon>Pseudomonadota</taxon>
        <taxon>Gammaproteobacteria</taxon>
        <taxon>Cellvibrionales</taxon>
        <taxon>Halieaceae</taxon>
        <taxon>Mangrovimicrobium</taxon>
    </lineage>
</organism>
<dbReference type="SUPFAM" id="SSF53850">
    <property type="entry name" value="Periplasmic binding protein-like II"/>
    <property type="match status" value="1"/>
</dbReference>
<evidence type="ECO:0000256" key="3">
    <source>
        <dbReference type="ARBA" id="ARBA00022723"/>
    </source>
</evidence>
<dbReference type="FunFam" id="3.40.190.10:FF:000035">
    <property type="entry name" value="Molybdate ABC transporter substrate-binding protein"/>
    <property type="match status" value="1"/>
</dbReference>
<dbReference type="PROSITE" id="PS51257">
    <property type="entry name" value="PROKAR_LIPOPROTEIN"/>
    <property type="match status" value="1"/>
</dbReference>
<dbReference type="OrthoDB" id="9785015at2"/>
<evidence type="ECO:0000313" key="8">
    <source>
        <dbReference type="EMBL" id="TGD75114.1"/>
    </source>
</evidence>
<comment type="subunit">
    <text evidence="5">The complex is composed of two ATP-binding proteins (ModC), two transmembrane proteins (ModB) and a solute-binding protein (ModA).</text>
</comment>
<dbReference type="GO" id="GO:1901359">
    <property type="term" value="F:tungstate binding"/>
    <property type="evidence" value="ECO:0007669"/>
    <property type="project" value="UniProtKB-ARBA"/>
</dbReference>
<feature type="chain" id="PRO_5021189316" evidence="7">
    <location>
        <begin position="20"/>
        <end position="251"/>
    </location>
</feature>
<gene>
    <name evidence="8" type="primary">modA</name>
    <name evidence="8" type="ORF">E4634_03650</name>
</gene>
<evidence type="ECO:0000256" key="6">
    <source>
        <dbReference type="PIRSR" id="PIRSR004846-1"/>
    </source>
</evidence>
<evidence type="ECO:0000256" key="5">
    <source>
        <dbReference type="ARBA" id="ARBA00062515"/>
    </source>
</evidence>
<dbReference type="NCBIfam" id="TIGR01256">
    <property type="entry name" value="modA"/>
    <property type="match status" value="1"/>
</dbReference>
<dbReference type="EMBL" id="SRLE01000004">
    <property type="protein sequence ID" value="TGD75114.1"/>
    <property type="molecule type" value="Genomic_DNA"/>
</dbReference>
<dbReference type="InterPro" id="IPR044084">
    <property type="entry name" value="AvModA-like_subst-bd"/>
</dbReference>
<protein>
    <submittedName>
        <fullName evidence="8">Molybdate ABC transporter substrate-binding protein</fullName>
    </submittedName>
</protein>